<evidence type="ECO:0000256" key="7">
    <source>
        <dbReference type="SAM" id="Phobius"/>
    </source>
</evidence>
<dbReference type="Gene3D" id="3.30.70.100">
    <property type="match status" value="1"/>
</dbReference>
<evidence type="ECO:0000313" key="11">
    <source>
        <dbReference type="EMBL" id="CAA6808311.1"/>
    </source>
</evidence>
<dbReference type="PROSITE" id="PS01246">
    <property type="entry name" value="UPF0003"/>
    <property type="match status" value="1"/>
</dbReference>
<evidence type="ECO:0000256" key="3">
    <source>
        <dbReference type="ARBA" id="ARBA00022475"/>
    </source>
</evidence>
<feature type="transmembrane region" description="Helical" evidence="7">
    <location>
        <begin position="94"/>
        <end position="112"/>
    </location>
</feature>
<dbReference type="InterPro" id="IPR006685">
    <property type="entry name" value="MscS_channel_2nd"/>
</dbReference>
<keyword evidence="3" id="KW-1003">Cell membrane</keyword>
<dbReference type="PANTHER" id="PTHR30347:SF1">
    <property type="entry name" value="MECHANOSENSITIVE CHANNEL MSCK"/>
    <property type="match status" value="1"/>
</dbReference>
<dbReference type="InterPro" id="IPR011066">
    <property type="entry name" value="MscS_channel_C_sf"/>
</dbReference>
<comment type="subcellular location">
    <subcellularLocation>
        <location evidence="1">Cell membrane</location>
        <topology evidence="1">Multi-pass membrane protein</topology>
    </subcellularLocation>
</comment>
<dbReference type="PANTHER" id="PTHR30347">
    <property type="entry name" value="POTASSIUM CHANNEL RELATED"/>
    <property type="match status" value="1"/>
</dbReference>
<keyword evidence="5 7" id="KW-1133">Transmembrane helix</keyword>
<dbReference type="AlphaFoldDB" id="A0A6S6SZC9"/>
<dbReference type="SUPFAM" id="SSF82689">
    <property type="entry name" value="Mechanosensitive channel protein MscS (YggB), C-terminal domain"/>
    <property type="match status" value="1"/>
</dbReference>
<dbReference type="Gene3D" id="2.30.30.60">
    <property type="match status" value="1"/>
</dbReference>
<dbReference type="GO" id="GO:0005886">
    <property type="term" value="C:plasma membrane"/>
    <property type="evidence" value="ECO:0007669"/>
    <property type="project" value="UniProtKB-SubCell"/>
</dbReference>
<accession>A0A6S6SZC9</accession>
<evidence type="ECO:0000259" key="10">
    <source>
        <dbReference type="Pfam" id="PF21088"/>
    </source>
</evidence>
<dbReference type="InterPro" id="IPR011014">
    <property type="entry name" value="MscS_channel_TM-2"/>
</dbReference>
<dbReference type="Gene3D" id="1.10.287.1260">
    <property type="match status" value="1"/>
</dbReference>
<reference evidence="11" key="1">
    <citation type="submission" date="2020-01" db="EMBL/GenBank/DDBJ databases">
        <authorList>
            <person name="Meier V. D."/>
            <person name="Meier V D."/>
        </authorList>
    </citation>
    <scope>NUCLEOTIDE SEQUENCE</scope>
    <source>
        <strain evidence="11">HLG_WM_MAG_12</strain>
    </source>
</reference>
<dbReference type="InterPro" id="IPR023408">
    <property type="entry name" value="MscS_beta-dom_sf"/>
</dbReference>
<dbReference type="Pfam" id="PF00924">
    <property type="entry name" value="MS_channel_2nd"/>
    <property type="match status" value="1"/>
</dbReference>
<keyword evidence="4 7" id="KW-0812">Transmembrane</keyword>
<evidence type="ECO:0000256" key="1">
    <source>
        <dbReference type="ARBA" id="ARBA00004651"/>
    </source>
</evidence>
<dbReference type="SUPFAM" id="SSF82861">
    <property type="entry name" value="Mechanosensitive channel protein MscS (YggB), transmembrane region"/>
    <property type="match status" value="1"/>
</dbReference>
<sequence>MKKIFLLCVFSLVLFAEGNSSIMQNIEKWFFLDDIVAFLEISLFEYKGNSFTLWSISKIIIIFLIGFFAGWLFKFKIIKSDRIGRRISSSTRTLVANLGYYIIIFWTFMIALKAMGLSLSSLTVVAGALSVGIGFGLQNIVSNFISGIILMFEKSIQVGHYLELDNGVRGIVSDIKMRATLITTKDNVDILVPNSEFIQKSVTNMTLGDSTMRVHIPFGVAYGTDMDFVKKVIFEGIDNNDSLPHIKKSSIRKTDVWMVGMNSSSVDFELVVWVKDDDTKSTGSTKSTYLMAVYKILVNNKITIPFPQLDLNVKEMPKGI</sequence>
<evidence type="ECO:0000259" key="9">
    <source>
        <dbReference type="Pfam" id="PF21082"/>
    </source>
</evidence>
<name>A0A6S6SZC9_9BACT</name>
<organism evidence="11">
    <name type="scientific">uncultured Campylobacterales bacterium</name>
    <dbReference type="NCBI Taxonomy" id="352960"/>
    <lineage>
        <taxon>Bacteria</taxon>
        <taxon>Pseudomonadati</taxon>
        <taxon>Campylobacterota</taxon>
        <taxon>Epsilonproteobacteria</taxon>
        <taxon>Campylobacterales</taxon>
        <taxon>environmental samples</taxon>
    </lineage>
</organism>
<dbReference type="InterPro" id="IPR052702">
    <property type="entry name" value="MscS-like_channel"/>
</dbReference>
<evidence type="ECO:0000259" key="8">
    <source>
        <dbReference type="Pfam" id="PF00924"/>
    </source>
</evidence>
<proteinExistence type="inferred from homology"/>
<evidence type="ECO:0000256" key="4">
    <source>
        <dbReference type="ARBA" id="ARBA00022692"/>
    </source>
</evidence>
<evidence type="ECO:0000256" key="6">
    <source>
        <dbReference type="ARBA" id="ARBA00023136"/>
    </source>
</evidence>
<evidence type="ECO:0000256" key="5">
    <source>
        <dbReference type="ARBA" id="ARBA00022989"/>
    </source>
</evidence>
<dbReference type="SUPFAM" id="SSF50182">
    <property type="entry name" value="Sm-like ribonucleoproteins"/>
    <property type="match status" value="1"/>
</dbReference>
<dbReference type="EMBL" id="CACVAW010000032">
    <property type="protein sequence ID" value="CAA6808311.1"/>
    <property type="molecule type" value="Genomic_DNA"/>
</dbReference>
<evidence type="ECO:0000256" key="2">
    <source>
        <dbReference type="ARBA" id="ARBA00008017"/>
    </source>
</evidence>
<gene>
    <name evidence="11" type="ORF">HELGO_WM16299</name>
</gene>
<comment type="similarity">
    <text evidence="2">Belongs to the MscS (TC 1.A.23) family.</text>
</comment>
<feature type="transmembrane region" description="Helical" evidence="7">
    <location>
        <begin position="124"/>
        <end position="152"/>
    </location>
</feature>
<dbReference type="InterPro" id="IPR049142">
    <property type="entry name" value="MS_channel_1st"/>
</dbReference>
<feature type="transmembrane region" description="Helical" evidence="7">
    <location>
        <begin position="51"/>
        <end position="73"/>
    </location>
</feature>
<dbReference type="InterPro" id="IPR010920">
    <property type="entry name" value="LSM_dom_sf"/>
</dbReference>
<feature type="domain" description="Mechanosensitive ion channel MscS C-terminal" evidence="9">
    <location>
        <begin position="215"/>
        <end position="278"/>
    </location>
</feature>
<dbReference type="InterPro" id="IPR006686">
    <property type="entry name" value="MscS_channel_CS"/>
</dbReference>
<dbReference type="GO" id="GO:0008381">
    <property type="term" value="F:mechanosensitive monoatomic ion channel activity"/>
    <property type="evidence" value="ECO:0007669"/>
    <property type="project" value="UniProtKB-ARBA"/>
</dbReference>
<dbReference type="InterPro" id="IPR049278">
    <property type="entry name" value="MS_channel_C"/>
</dbReference>
<feature type="domain" description="Mechanosensitive ion channel transmembrane helices 2/3" evidence="10">
    <location>
        <begin position="100"/>
        <end position="138"/>
    </location>
</feature>
<keyword evidence="6 7" id="KW-0472">Membrane</keyword>
<dbReference type="Pfam" id="PF21082">
    <property type="entry name" value="MS_channel_3rd"/>
    <property type="match status" value="1"/>
</dbReference>
<protein>
    <submittedName>
        <fullName evidence="11">Mechanosensitive ion channel-like protein</fullName>
    </submittedName>
</protein>
<dbReference type="Pfam" id="PF21088">
    <property type="entry name" value="MS_channel_1st"/>
    <property type="match status" value="1"/>
</dbReference>
<feature type="domain" description="Mechanosensitive ion channel MscS" evidence="8">
    <location>
        <begin position="139"/>
        <end position="206"/>
    </location>
</feature>